<dbReference type="AlphaFoldDB" id="A0A8B6GAS7"/>
<feature type="binding site" evidence="16">
    <location>
        <position position="344"/>
    </location>
    <ligand>
        <name>GTP</name>
        <dbReference type="ChEBI" id="CHEBI:37565"/>
    </ligand>
</feature>
<evidence type="ECO:0000256" key="10">
    <source>
        <dbReference type="ARBA" id="ARBA00023034"/>
    </source>
</evidence>
<keyword evidence="10 19" id="KW-0333">Golgi apparatus</keyword>
<dbReference type="GO" id="GO:0016192">
    <property type="term" value="P:vesicle-mediated transport"/>
    <property type="evidence" value="ECO:0007669"/>
    <property type="project" value="UniProtKB-KW"/>
</dbReference>
<evidence type="ECO:0000256" key="15">
    <source>
        <dbReference type="PIRSR" id="PIRSR606687-1"/>
    </source>
</evidence>
<dbReference type="SMART" id="SM00178">
    <property type="entry name" value="SAR"/>
    <property type="match status" value="2"/>
</dbReference>
<comment type="similarity">
    <text evidence="2 19">Belongs to the small GTPase superfamily. SAR1 family.</text>
</comment>
<feature type="binding site" evidence="18">
    <location>
        <position position="245"/>
    </location>
    <ligand>
        <name>Mg(2+)</name>
        <dbReference type="ChEBI" id="CHEBI:18420"/>
    </ligand>
</feature>
<evidence type="ECO:0000256" key="19">
    <source>
        <dbReference type="RuleBase" id="RU003926"/>
    </source>
</evidence>
<evidence type="ECO:0000256" key="9">
    <source>
        <dbReference type="ARBA" id="ARBA00022927"/>
    </source>
</evidence>
<dbReference type="InterPro" id="IPR006687">
    <property type="entry name" value="Small_GTPase_SAR1"/>
</dbReference>
<evidence type="ECO:0000313" key="21">
    <source>
        <dbReference type="Proteomes" id="UP000596742"/>
    </source>
</evidence>
<keyword evidence="9 19" id="KW-0653">Protein transport</keyword>
<feature type="binding site" evidence="17">
    <location>
        <position position="284"/>
    </location>
    <ligand>
        <name>GTP</name>
        <dbReference type="ChEBI" id="CHEBI:37565"/>
    </ligand>
</feature>
<dbReference type="FunFam" id="3.40.50.300:FF:000161">
    <property type="entry name" value="Small COPII coat GTPase"/>
    <property type="match status" value="1"/>
</dbReference>
<evidence type="ECO:0000256" key="11">
    <source>
        <dbReference type="ARBA" id="ARBA00023134"/>
    </source>
</evidence>
<feature type="binding site" evidence="16">
    <location>
        <position position="244"/>
    </location>
    <ligand>
        <name>GTP</name>
        <dbReference type="ChEBI" id="CHEBI:37565"/>
    </ligand>
</feature>
<evidence type="ECO:0000256" key="12">
    <source>
        <dbReference type="ARBA" id="ARBA00023136"/>
    </source>
</evidence>
<evidence type="ECO:0000256" key="1">
    <source>
        <dbReference type="ARBA" id="ARBA00004406"/>
    </source>
</evidence>
<evidence type="ECO:0000256" key="17">
    <source>
        <dbReference type="PIRSR" id="PIRSR606689-1"/>
    </source>
</evidence>
<dbReference type="GO" id="GO:0005525">
    <property type="term" value="F:GTP binding"/>
    <property type="evidence" value="ECO:0007669"/>
    <property type="project" value="UniProtKB-KW"/>
</dbReference>
<keyword evidence="6 20" id="KW-0378">Hydrolase</keyword>
<keyword evidence="11 17" id="KW-0342">GTP-binding</keyword>
<feature type="binding site" evidence="15">
    <location>
        <position position="240"/>
    </location>
    <ligand>
        <name>Mg(2+)</name>
        <dbReference type="ChEBI" id="CHEBI:18420"/>
    </ligand>
</feature>
<dbReference type="SUPFAM" id="SSF52540">
    <property type="entry name" value="P-loop containing nucleoside triphosphate hydrolases"/>
    <property type="match status" value="2"/>
</dbReference>
<evidence type="ECO:0000313" key="20">
    <source>
        <dbReference type="EMBL" id="VDI61321.1"/>
    </source>
</evidence>
<sequence>MILFDWFTSILQYFGFINKKYNLLILGLHNAGKSTLLSQMSQLKDGRLVQHTPTNYTYPCYEEFTIGNVTFKGYEVGTYIVNSCDPRIRTALSFFRRDIPAAEGIVFVVDASNSQSLPQARQELNNILTDENVSDVPILVLGNKVDKTDCYGKEQLAKELGIEQYLSNIVNTEDEFSIRPCTLVMSSLLHQTGYGDGLKWMATQINKKNLKNSSTVPISRDTDMTGFMNKKCKLLIIGLDNVGKSTLLSKIKDGRLVQHPPTNQPWSEELTMGKVTCQAYDLGGHASARRKVWRTYFPAVDGLVFMVDGCDIERLPEAREEITGILTDEIVSDVPILILGNKIDRHGCYGKEQLIQELGINMYLSENVNTEDKSSTRPCTLVMSSVVQQIGYVDGFRWMVKQIQKNDRTN</sequence>
<evidence type="ECO:0000256" key="7">
    <source>
        <dbReference type="ARBA" id="ARBA00022824"/>
    </source>
</evidence>
<gene>
    <name evidence="20" type="ORF">MGAL_10B059092</name>
</gene>
<feature type="binding site" evidence="16">
    <location>
        <position position="387"/>
    </location>
    <ligand>
        <name>GTP</name>
        <dbReference type="ChEBI" id="CHEBI:37565"/>
    </ligand>
</feature>
<dbReference type="GO" id="GO:0003925">
    <property type="term" value="F:G protein activity"/>
    <property type="evidence" value="ECO:0007669"/>
    <property type="project" value="UniProtKB-EC"/>
</dbReference>
<evidence type="ECO:0000256" key="8">
    <source>
        <dbReference type="ARBA" id="ARBA00022892"/>
    </source>
</evidence>
<keyword evidence="15" id="KW-0479">Metal-binding</keyword>
<dbReference type="GO" id="GO:0032580">
    <property type="term" value="C:Golgi cisterna membrane"/>
    <property type="evidence" value="ECO:0007669"/>
    <property type="project" value="UniProtKB-SubCell"/>
</dbReference>
<name>A0A8B6GAS7_MYTGA</name>
<dbReference type="GO" id="GO:0006886">
    <property type="term" value="P:intracellular protein transport"/>
    <property type="evidence" value="ECO:0007669"/>
    <property type="project" value="InterPro"/>
</dbReference>
<accession>A0A8B6GAS7</accession>
<dbReference type="PROSITE" id="PS51422">
    <property type="entry name" value="SAR1"/>
    <property type="match status" value="2"/>
</dbReference>
<keyword evidence="5 16" id="KW-0547">Nucleotide-binding</keyword>
<keyword evidence="4 19" id="KW-0813">Transport</keyword>
<evidence type="ECO:0000256" key="2">
    <source>
        <dbReference type="ARBA" id="ARBA00007507"/>
    </source>
</evidence>
<dbReference type="InterPro" id="IPR005225">
    <property type="entry name" value="Small_GTP-bd"/>
</dbReference>
<evidence type="ECO:0000256" key="5">
    <source>
        <dbReference type="ARBA" id="ARBA00022741"/>
    </source>
</evidence>
<comment type="catalytic activity">
    <reaction evidence="14">
        <text>GTP + H2O = GDP + phosphate + H(+)</text>
        <dbReference type="Rhea" id="RHEA:19669"/>
        <dbReference type="ChEBI" id="CHEBI:15377"/>
        <dbReference type="ChEBI" id="CHEBI:15378"/>
        <dbReference type="ChEBI" id="CHEBI:37565"/>
        <dbReference type="ChEBI" id="CHEBI:43474"/>
        <dbReference type="ChEBI" id="CHEBI:58189"/>
        <dbReference type="EC" id="3.6.5.2"/>
    </reaction>
    <physiologicalReaction direction="left-to-right" evidence="14">
        <dbReference type="Rhea" id="RHEA:19670"/>
    </physiologicalReaction>
</comment>
<dbReference type="PROSITE" id="PS51417">
    <property type="entry name" value="ARF"/>
    <property type="match status" value="2"/>
</dbReference>
<protein>
    <recommendedName>
        <fullName evidence="3">small monomeric GTPase</fullName>
        <ecNumber evidence="3">3.6.5.2</ecNumber>
    </recommendedName>
</protein>
<evidence type="ECO:0000256" key="4">
    <source>
        <dbReference type="ARBA" id="ARBA00022448"/>
    </source>
</evidence>
<feature type="binding site" evidence="17">
    <location>
        <begin position="341"/>
        <end position="344"/>
    </location>
    <ligand>
        <name>GTP</name>
        <dbReference type="ChEBI" id="CHEBI:37565"/>
    </ligand>
</feature>
<dbReference type="Proteomes" id="UP000596742">
    <property type="component" value="Unassembled WGS sequence"/>
</dbReference>
<feature type="binding site" evidence="18">
    <location>
        <position position="262"/>
    </location>
    <ligand>
        <name>Mg(2+)</name>
        <dbReference type="ChEBI" id="CHEBI:18420"/>
    </ligand>
</feature>
<dbReference type="InterPro" id="IPR006689">
    <property type="entry name" value="Small_GTPase_ARF/SAR"/>
</dbReference>
<dbReference type="NCBIfam" id="TIGR00231">
    <property type="entry name" value="small_GTP"/>
    <property type="match status" value="1"/>
</dbReference>
<evidence type="ECO:0000256" key="13">
    <source>
        <dbReference type="ARBA" id="ARBA00037843"/>
    </source>
</evidence>
<comment type="subcellular location">
    <subcellularLocation>
        <location evidence="1">Endoplasmic reticulum membrane</location>
        <topology evidence="1">Peripheral membrane protein</topology>
    </subcellularLocation>
    <subcellularLocation>
        <location evidence="13">Golgi apparatus</location>
        <location evidence="13">Golgi stack membrane</location>
        <topology evidence="13">Peripheral membrane protein</topology>
    </subcellularLocation>
</comment>
<dbReference type="EC" id="3.6.5.2" evidence="3"/>
<keyword evidence="21" id="KW-1185">Reference proteome</keyword>
<evidence type="ECO:0000256" key="16">
    <source>
        <dbReference type="PIRSR" id="PIRSR606687-2"/>
    </source>
</evidence>
<dbReference type="Gene3D" id="3.40.50.300">
    <property type="entry name" value="P-loop containing nucleotide triphosphate hydrolases"/>
    <property type="match status" value="2"/>
</dbReference>
<dbReference type="PANTHER" id="PTHR45684">
    <property type="entry name" value="RE74312P"/>
    <property type="match status" value="1"/>
</dbReference>
<evidence type="ECO:0000256" key="14">
    <source>
        <dbReference type="ARBA" id="ARBA00047660"/>
    </source>
</evidence>
<proteinExistence type="inferred from homology"/>
<feature type="binding site" evidence="16">
    <location>
        <position position="342"/>
    </location>
    <ligand>
        <name>GTP</name>
        <dbReference type="ChEBI" id="CHEBI:37565"/>
    </ligand>
</feature>
<dbReference type="PRINTS" id="PR00328">
    <property type="entry name" value="SAR1GTPBP"/>
</dbReference>
<feature type="binding site" evidence="16">
    <location>
        <position position="246"/>
    </location>
    <ligand>
        <name>GTP</name>
        <dbReference type="ChEBI" id="CHEBI:37565"/>
    </ligand>
</feature>
<comment type="caution">
    <text evidence="20">The sequence shown here is derived from an EMBL/GenBank/DDBJ whole genome shotgun (WGS) entry which is preliminary data.</text>
</comment>
<evidence type="ECO:0000256" key="18">
    <source>
        <dbReference type="PIRSR" id="PIRSR606689-2"/>
    </source>
</evidence>
<feature type="binding site" evidence="16">
    <location>
        <position position="386"/>
    </location>
    <ligand>
        <name>GTP</name>
        <dbReference type="ChEBI" id="CHEBI:37565"/>
    </ligand>
</feature>
<keyword evidence="12" id="KW-0472">Membrane</keyword>
<organism evidence="20 21">
    <name type="scientific">Mytilus galloprovincialis</name>
    <name type="common">Mediterranean mussel</name>
    <dbReference type="NCBI Taxonomy" id="29158"/>
    <lineage>
        <taxon>Eukaryota</taxon>
        <taxon>Metazoa</taxon>
        <taxon>Spiralia</taxon>
        <taxon>Lophotrochozoa</taxon>
        <taxon>Mollusca</taxon>
        <taxon>Bivalvia</taxon>
        <taxon>Autobranchia</taxon>
        <taxon>Pteriomorphia</taxon>
        <taxon>Mytilida</taxon>
        <taxon>Mytiloidea</taxon>
        <taxon>Mytilidae</taxon>
        <taxon>Mytilinae</taxon>
        <taxon>Mytilus</taxon>
    </lineage>
</organism>
<feature type="binding site" evidence="16">
    <location>
        <position position="243"/>
    </location>
    <ligand>
        <name>GTP</name>
        <dbReference type="ChEBI" id="CHEBI:37565"/>
    </ligand>
</feature>
<dbReference type="GO" id="GO:0046872">
    <property type="term" value="F:metal ion binding"/>
    <property type="evidence" value="ECO:0007669"/>
    <property type="project" value="UniProtKB-KW"/>
</dbReference>
<dbReference type="EMBL" id="UYJE01008126">
    <property type="protein sequence ID" value="VDI61321.1"/>
    <property type="molecule type" value="Genomic_DNA"/>
</dbReference>
<dbReference type="OrthoDB" id="15478at2759"/>
<evidence type="ECO:0000256" key="3">
    <source>
        <dbReference type="ARBA" id="ARBA00011984"/>
    </source>
</evidence>
<dbReference type="GO" id="GO:0005789">
    <property type="term" value="C:endoplasmic reticulum membrane"/>
    <property type="evidence" value="ECO:0007669"/>
    <property type="project" value="UniProtKB-SubCell"/>
</dbReference>
<keyword evidence="7 19" id="KW-0256">Endoplasmic reticulum</keyword>
<dbReference type="SMART" id="SM00177">
    <property type="entry name" value="ARF"/>
    <property type="match status" value="2"/>
</dbReference>
<feature type="binding site" evidence="16">
    <location>
        <position position="341"/>
    </location>
    <ligand>
        <name>GTP</name>
        <dbReference type="ChEBI" id="CHEBI:37565"/>
    </ligand>
</feature>
<feature type="binding site" evidence="17">
    <location>
        <begin position="238"/>
        <end position="245"/>
    </location>
    <ligand>
        <name>GTP</name>
        <dbReference type="ChEBI" id="CHEBI:37565"/>
    </ligand>
</feature>
<feature type="binding site" evidence="16">
    <location>
        <position position="241"/>
    </location>
    <ligand>
        <name>GTP</name>
        <dbReference type="ChEBI" id="CHEBI:37565"/>
    </ligand>
</feature>
<reference evidence="20" key="1">
    <citation type="submission" date="2018-11" db="EMBL/GenBank/DDBJ databases">
        <authorList>
            <person name="Alioto T."/>
            <person name="Alioto T."/>
        </authorList>
    </citation>
    <scope>NUCLEOTIDE SEQUENCE</scope>
</reference>
<dbReference type="Pfam" id="PF00025">
    <property type="entry name" value="Arf"/>
    <property type="match status" value="2"/>
</dbReference>
<dbReference type="InterPro" id="IPR027417">
    <property type="entry name" value="P-loop_NTPase"/>
</dbReference>
<evidence type="ECO:0000256" key="6">
    <source>
        <dbReference type="ARBA" id="ARBA00022801"/>
    </source>
</evidence>
<keyword evidence="15" id="KW-0460">Magnesium</keyword>
<keyword evidence="8 19" id="KW-0931">ER-Golgi transport</keyword>